<dbReference type="InterPro" id="IPR036873">
    <property type="entry name" value="Rhodanese-like_dom_sf"/>
</dbReference>
<dbReference type="InterPro" id="IPR045078">
    <property type="entry name" value="TST/MPST-like"/>
</dbReference>
<protein>
    <submittedName>
        <fullName evidence="4">Sulfurtransferase</fullName>
    </submittedName>
</protein>
<evidence type="ECO:0000313" key="4">
    <source>
        <dbReference type="EMBL" id="MDE1464349.1"/>
    </source>
</evidence>
<dbReference type="EMBL" id="JAPMOU010000033">
    <property type="protein sequence ID" value="MDE1464349.1"/>
    <property type="molecule type" value="Genomic_DNA"/>
</dbReference>
<keyword evidence="5" id="KW-1185">Reference proteome</keyword>
<dbReference type="CDD" id="cd01449">
    <property type="entry name" value="TST_Repeat_2"/>
    <property type="match status" value="1"/>
</dbReference>
<evidence type="ECO:0000256" key="1">
    <source>
        <dbReference type="ARBA" id="ARBA00022679"/>
    </source>
</evidence>
<dbReference type="Pfam" id="PF00581">
    <property type="entry name" value="Rhodanese"/>
    <property type="match status" value="2"/>
</dbReference>
<evidence type="ECO:0000313" key="5">
    <source>
        <dbReference type="Proteomes" id="UP001528823"/>
    </source>
</evidence>
<dbReference type="RefSeq" id="WP_274690676.1">
    <property type="nucleotide sequence ID" value="NZ_JAPMOU010000033.1"/>
</dbReference>
<sequence length="284" mass="31399">MDMLVTPHWLSKQLSLNNNLCIIDCRFSLADPDAGQQAYDQQHIPGAVFADLEKDLSGQVVPGETGRHPLPDVNRLNEQLRTWGINQDSIVVVYDQQDSSQAARLWWLLTWLGKTQVAILDGGFQAWQEAKLPVTTELPTKILGNFVGQPDSDMWVSTDEVLQQLSQPKWCLVDARAAMRYSGEQEPIDPIAGHIPGALNLPFQGNLTKIGCFLPKHQLAERFKALPVKEVTDLVCYCGSGVTACHNIFAMELAGIGRPRLYPGSWSEWVASASRPVAVVQNKG</sequence>
<organism evidence="4 5">
    <name type="scientific">Spartinivicinus poritis</name>
    <dbReference type="NCBI Taxonomy" id="2994640"/>
    <lineage>
        <taxon>Bacteria</taxon>
        <taxon>Pseudomonadati</taxon>
        <taxon>Pseudomonadota</taxon>
        <taxon>Gammaproteobacteria</taxon>
        <taxon>Oceanospirillales</taxon>
        <taxon>Zooshikellaceae</taxon>
        <taxon>Spartinivicinus</taxon>
    </lineage>
</organism>
<feature type="domain" description="Rhodanese" evidence="3">
    <location>
        <begin position="166"/>
        <end position="278"/>
    </location>
</feature>
<dbReference type="PANTHER" id="PTHR11364">
    <property type="entry name" value="THIOSULFATE SULFERTANSFERASE"/>
    <property type="match status" value="1"/>
</dbReference>
<reference evidence="4 5" key="1">
    <citation type="submission" date="2022-11" db="EMBL/GenBank/DDBJ databases">
        <title>Spartinivicinus poritis sp. nov., isolated from scleractinian coral Porites lutea.</title>
        <authorList>
            <person name="Zhang G."/>
            <person name="Cai L."/>
            <person name="Wei Q."/>
        </authorList>
    </citation>
    <scope>NUCLEOTIDE SEQUENCE [LARGE SCALE GENOMIC DNA]</scope>
    <source>
        <strain evidence="4 5">A2-2</strain>
    </source>
</reference>
<proteinExistence type="predicted"/>
<comment type="caution">
    <text evidence="4">The sequence shown here is derived from an EMBL/GenBank/DDBJ whole genome shotgun (WGS) entry which is preliminary data.</text>
</comment>
<dbReference type="InterPro" id="IPR001763">
    <property type="entry name" value="Rhodanese-like_dom"/>
</dbReference>
<name>A0ABT5UD93_9GAMM</name>
<evidence type="ECO:0000256" key="2">
    <source>
        <dbReference type="ARBA" id="ARBA00022737"/>
    </source>
</evidence>
<dbReference type="SUPFAM" id="SSF52821">
    <property type="entry name" value="Rhodanese/Cell cycle control phosphatase"/>
    <property type="match status" value="2"/>
</dbReference>
<keyword evidence="1" id="KW-0808">Transferase</keyword>
<accession>A0ABT5UD93</accession>
<dbReference type="CDD" id="cd01448">
    <property type="entry name" value="TST_Repeat_1"/>
    <property type="match status" value="1"/>
</dbReference>
<dbReference type="Gene3D" id="3.40.250.10">
    <property type="entry name" value="Rhodanese-like domain"/>
    <property type="match status" value="2"/>
</dbReference>
<dbReference type="PROSITE" id="PS50206">
    <property type="entry name" value="RHODANESE_3"/>
    <property type="match status" value="2"/>
</dbReference>
<dbReference type="PANTHER" id="PTHR11364:SF27">
    <property type="entry name" value="SULFURTRANSFERASE"/>
    <property type="match status" value="1"/>
</dbReference>
<gene>
    <name evidence="4" type="ORF">ORQ98_20515</name>
</gene>
<dbReference type="Proteomes" id="UP001528823">
    <property type="component" value="Unassembled WGS sequence"/>
</dbReference>
<evidence type="ECO:0000259" key="3">
    <source>
        <dbReference type="PROSITE" id="PS50206"/>
    </source>
</evidence>
<feature type="domain" description="Rhodanese" evidence="3">
    <location>
        <begin position="16"/>
        <end position="136"/>
    </location>
</feature>
<keyword evidence="2" id="KW-0677">Repeat</keyword>
<dbReference type="SMART" id="SM00450">
    <property type="entry name" value="RHOD"/>
    <property type="match status" value="2"/>
</dbReference>